<gene>
    <name evidence="2" type="primary">LOC114242297</name>
</gene>
<evidence type="ECO:0000313" key="2">
    <source>
        <dbReference type="RefSeq" id="XP_028029198.1"/>
    </source>
</evidence>
<reference evidence="2" key="1">
    <citation type="submission" date="2025-08" db="UniProtKB">
        <authorList>
            <consortium name="RefSeq"/>
        </authorList>
    </citation>
    <scope>IDENTIFICATION</scope>
    <source>
        <tissue evidence="2">Silk gland</tissue>
    </source>
</reference>
<organism evidence="1 2">
    <name type="scientific">Bombyx mandarina</name>
    <name type="common">Wild silk moth</name>
    <name type="synonym">Wild silkworm</name>
    <dbReference type="NCBI Taxonomy" id="7092"/>
    <lineage>
        <taxon>Eukaryota</taxon>
        <taxon>Metazoa</taxon>
        <taxon>Ecdysozoa</taxon>
        <taxon>Arthropoda</taxon>
        <taxon>Hexapoda</taxon>
        <taxon>Insecta</taxon>
        <taxon>Pterygota</taxon>
        <taxon>Neoptera</taxon>
        <taxon>Endopterygota</taxon>
        <taxon>Lepidoptera</taxon>
        <taxon>Glossata</taxon>
        <taxon>Ditrysia</taxon>
        <taxon>Bombycoidea</taxon>
        <taxon>Bombycidae</taxon>
        <taxon>Bombycinae</taxon>
        <taxon>Bombyx</taxon>
    </lineage>
</organism>
<evidence type="ECO:0000313" key="1">
    <source>
        <dbReference type="Proteomes" id="UP000504629"/>
    </source>
</evidence>
<dbReference type="OrthoDB" id="7485989at2759"/>
<dbReference type="Proteomes" id="UP000504629">
    <property type="component" value="Unplaced"/>
</dbReference>
<name>A0A6J2JIU8_BOMMA</name>
<keyword evidence="1" id="KW-1185">Reference proteome</keyword>
<accession>A0A6J2JIU8</accession>
<sequence>MALDKQRILSELGSVMNQLKSADCGCMGKIFSNSDNNPQNLANSYSTNHGSCQQACCHSHNSCGSHGHGCINPYSSESGYPAGSSHVNRPCFGQCNPPKLYADTYNYLNEKLMQPVVKEVYHDLNTISPANTVMNNPIASQIGLPLQSGQTPLNNLTQNIPSVNNPAKIGMGPEIINMVMGSSGNKPKIQESHIAGQVPSSPSRLQGASAQQGFIDGPSAIGDGNRIPLNGNVNRNEQNVYQNIIPNVQMSQVAVPQLTGNPTNPGIQQLTKHHAGPHDQGITKFNEMFPGVMQGLGGDLNFDPMAIAIQMNPENQQKAVINAMHKAIVDNTEKMNHPQLSALNQAPPPQLLQPATDQNPATATHQLPQTMIETNVQLNENANVLKQNKPGIQQENIKEPIFPIDTSKHQSHREYNTLGQPVEMLPAKLFHSPAPSLPQTLAPQPTTGKFKNDCSYKNIKSTVSKTSIIGHKSIGKIPSKNQLQHIYNQYKGSQSHTQQNVQEHLNVTSASEGRLRTAQTDVHHQALVEKEGGDVLRNNPLQPKRLEATFEQGGDASINKLGVPEKSETTKSAKCRNGLQDMVYTSYPTSTAWSFHGNRGPPVTANQRYKTRL</sequence>
<dbReference type="KEGG" id="bman:114242297"/>
<dbReference type="AlphaFoldDB" id="A0A6J2JIU8"/>
<protein>
    <submittedName>
        <fullName evidence="2">Uncharacterized protein LOC114242297</fullName>
    </submittedName>
</protein>
<dbReference type="RefSeq" id="XP_028029198.1">
    <property type="nucleotide sequence ID" value="XM_028173397.1"/>
</dbReference>
<dbReference type="GeneID" id="114242297"/>
<proteinExistence type="predicted"/>